<keyword evidence="1" id="KW-1133">Transmembrane helix</keyword>
<feature type="transmembrane region" description="Helical" evidence="1">
    <location>
        <begin position="295"/>
        <end position="314"/>
    </location>
</feature>
<evidence type="ECO:0000313" key="2">
    <source>
        <dbReference type="EMBL" id="KXA59000.1"/>
    </source>
</evidence>
<feature type="transmembrane region" description="Helical" evidence="1">
    <location>
        <begin position="409"/>
        <end position="434"/>
    </location>
</feature>
<feature type="transmembrane region" description="Helical" evidence="1">
    <location>
        <begin position="139"/>
        <end position="158"/>
    </location>
</feature>
<accession>A0A133RV07</accession>
<feature type="transmembrane region" description="Helical" evidence="1">
    <location>
        <begin position="229"/>
        <end position="249"/>
    </location>
</feature>
<evidence type="ECO:0000256" key="1">
    <source>
        <dbReference type="SAM" id="Phobius"/>
    </source>
</evidence>
<evidence type="ECO:0000313" key="3">
    <source>
        <dbReference type="Proteomes" id="UP000070065"/>
    </source>
</evidence>
<feature type="transmembrane region" description="Helical" evidence="1">
    <location>
        <begin position="261"/>
        <end position="283"/>
    </location>
</feature>
<reference evidence="2 3" key="1">
    <citation type="submission" date="2016-01" db="EMBL/GenBank/DDBJ databases">
        <authorList>
            <person name="Oliw E.H."/>
        </authorList>
    </citation>
    <scope>NUCLEOTIDE SEQUENCE [LARGE SCALE GENOMIC DNA]</scope>
    <source>
        <strain evidence="2 3">CMW7705B</strain>
    </source>
</reference>
<sequence length="473" mass="55885">MSFSNSNDRVRKFFVQVWKKCINTLAFFPILSLISVLCIAPLTFLLSFIFSKDTARSILEIITFLFLIGFSLKSFSKRSNLKIAIFTCWCISISTLLIFFLIGLKLVIIFQFALILRYALKYINRFIKFRDFLTKSTESLAFINFFDGIFCGILIYFLQNLNLVESTLINVSQYFLTNYGISENRINNWFIIVIVLIIPFVLSIIKTIGSIKIFKRVSKIDIPKGKTLWNVYATMLINSFLWYYIYIYYFFSNIIDFHSDLITDIFTFNSFIALYLICWWPIYNLIRHGAKDTKEVIASWLIGSICILLLAVFNQVENELINALTWFLPILIPSLIGEINSQFDTRKYKKKPIRTEKMDRHLYRTQLYGFLTLLMLSIIPKLTEIIWGFKIKTKLAEFINPAVDWMSELFASTIIILICFILSLVIGKIIIWLLQYFYLNNNNGYYVYRDNMYRILLNRKYKRNVHKRRKNNI</sequence>
<feature type="transmembrane region" description="Helical" evidence="1">
    <location>
        <begin position="21"/>
        <end position="49"/>
    </location>
</feature>
<feature type="transmembrane region" description="Helical" evidence="1">
    <location>
        <begin position="367"/>
        <end position="389"/>
    </location>
</feature>
<keyword evidence="1" id="KW-0472">Membrane</keyword>
<dbReference type="RefSeq" id="WP_060806134.1">
    <property type="nucleotide sequence ID" value="NZ_KQ957888.1"/>
</dbReference>
<protein>
    <recommendedName>
        <fullName evidence="4">Beta-carotene 15,15'-monooxygenase</fullName>
    </recommendedName>
</protein>
<dbReference type="EMBL" id="LRQR01000092">
    <property type="protein sequence ID" value="KXA59000.1"/>
    <property type="molecule type" value="Genomic_DNA"/>
</dbReference>
<dbReference type="PATRIC" id="fig|28037.231.peg.1638"/>
<proteinExistence type="predicted"/>
<dbReference type="AlphaFoldDB" id="A0A133RV07"/>
<organism evidence="2 3">
    <name type="scientific">Streptococcus mitis</name>
    <dbReference type="NCBI Taxonomy" id="28037"/>
    <lineage>
        <taxon>Bacteria</taxon>
        <taxon>Bacillati</taxon>
        <taxon>Bacillota</taxon>
        <taxon>Bacilli</taxon>
        <taxon>Lactobacillales</taxon>
        <taxon>Streptococcaceae</taxon>
        <taxon>Streptococcus</taxon>
        <taxon>Streptococcus mitis group</taxon>
    </lineage>
</organism>
<keyword evidence="1" id="KW-0812">Transmembrane</keyword>
<feature type="transmembrane region" description="Helical" evidence="1">
    <location>
        <begin position="55"/>
        <end position="72"/>
    </location>
</feature>
<feature type="transmembrane region" description="Helical" evidence="1">
    <location>
        <begin position="84"/>
        <end position="102"/>
    </location>
</feature>
<feature type="transmembrane region" description="Helical" evidence="1">
    <location>
        <begin position="108"/>
        <end position="127"/>
    </location>
</feature>
<feature type="transmembrane region" description="Helical" evidence="1">
    <location>
        <begin position="320"/>
        <end position="341"/>
    </location>
</feature>
<name>A0A133RV07_STRMT</name>
<evidence type="ECO:0008006" key="4">
    <source>
        <dbReference type="Google" id="ProtNLM"/>
    </source>
</evidence>
<feature type="transmembrane region" description="Helical" evidence="1">
    <location>
        <begin position="189"/>
        <end position="208"/>
    </location>
</feature>
<comment type="caution">
    <text evidence="2">The sequence shown here is derived from an EMBL/GenBank/DDBJ whole genome shotgun (WGS) entry which is preliminary data.</text>
</comment>
<dbReference type="Proteomes" id="UP000070065">
    <property type="component" value="Unassembled WGS sequence"/>
</dbReference>
<gene>
    <name evidence="2" type="ORF">HMPREF3228_01646</name>
</gene>